<accession>A0A7M7GEN1</accession>
<evidence type="ECO:0000313" key="2">
    <source>
        <dbReference type="Proteomes" id="UP000005203"/>
    </source>
</evidence>
<dbReference type="OMA" id="IRILAHH"/>
<reference evidence="1" key="1">
    <citation type="submission" date="2021-01" db="UniProtKB">
        <authorList>
            <consortium name="EnsemblMetazoa"/>
        </authorList>
    </citation>
    <scope>IDENTIFICATION</scope>
    <source>
        <strain evidence="1">DH4</strain>
    </source>
</reference>
<keyword evidence="2" id="KW-1185">Reference proteome</keyword>
<dbReference type="RefSeq" id="XP_003250895.2">
    <property type="nucleotide sequence ID" value="XM_003250847.2"/>
</dbReference>
<proteinExistence type="predicted"/>
<gene>
    <name evidence="1" type="primary">100576744</name>
    <name evidence="3" type="synonym">LOC100576744</name>
</gene>
<organism evidence="1">
    <name type="scientific">Apis mellifera</name>
    <name type="common">Honeybee</name>
    <dbReference type="NCBI Taxonomy" id="7460"/>
    <lineage>
        <taxon>Eukaryota</taxon>
        <taxon>Metazoa</taxon>
        <taxon>Ecdysozoa</taxon>
        <taxon>Arthropoda</taxon>
        <taxon>Hexapoda</taxon>
        <taxon>Insecta</taxon>
        <taxon>Pterygota</taxon>
        <taxon>Neoptera</taxon>
        <taxon>Endopterygota</taxon>
        <taxon>Hymenoptera</taxon>
        <taxon>Apocrita</taxon>
        <taxon>Aculeata</taxon>
        <taxon>Apoidea</taxon>
        <taxon>Anthophila</taxon>
        <taxon>Apidae</taxon>
        <taxon>Apis</taxon>
    </lineage>
</organism>
<dbReference type="GeneID" id="100576744"/>
<dbReference type="SUPFAM" id="SSF48371">
    <property type="entry name" value="ARM repeat"/>
    <property type="match status" value="1"/>
</dbReference>
<dbReference type="InterPro" id="IPR011989">
    <property type="entry name" value="ARM-like"/>
</dbReference>
<protein>
    <submittedName>
        <fullName evidence="3">Uncharacterized protein LOC100576744</fullName>
    </submittedName>
</protein>
<dbReference type="EnsemblMetazoa" id="XM_003250847">
    <property type="protein sequence ID" value="XP_003250895"/>
    <property type="gene ID" value="LOC100576744"/>
</dbReference>
<dbReference type="PANTHER" id="PTHR16356">
    <property type="entry name" value="TRANSMEMBRANE AND COILED-COIL DOMAIN-CONTAINING PROTEIN 6 TMCO6"/>
    <property type="match status" value="1"/>
</dbReference>
<name>A0A7M7GEN1_APIME</name>
<dbReference type="OrthoDB" id="21522at2759"/>
<dbReference type="KEGG" id="ame:100576744"/>
<dbReference type="PANTHER" id="PTHR16356:SF1">
    <property type="entry name" value="TRANSMEMBRANE AND COILED-COIL DOMAIN-CONTAINING PROTEIN 6"/>
    <property type="match status" value="1"/>
</dbReference>
<sequence>MEIEEPIKENAVEVIREGLRELIHIERKENRMKTVNKSRVALGNIITNSSFTTEFVIEKAKALKKKALSIEEYKELQNALIQSEENVNSFLKVDNILFALVRDFSGNDPVLQLCAISCSCNIALGNAKACTSLTKSIGPYLITKLDTLNYSLLEICIWTIGNLISGSNKAFEILHAQDCLKYIISLMYNCDNVIISSVAYTAMHYVHIGFQYILKEDIIELMNATIKRNFSFEDSYFIWLLALLSSEISCHIYLYSAIPLIIDYLYENSINNITSIIEITACIRILANIVQETSGRLAKFLLENSKYSLSNLKTLLNKLLLCQYVHIRKETLWLIGNLYNHNSVDIKKIIQEVISEPVLKQTVLYTIQQYQ</sequence>
<dbReference type="Proteomes" id="UP000005203">
    <property type="component" value="Linkage group LG11"/>
</dbReference>
<accession>A0A8B6XVM7</accession>
<dbReference type="InterPro" id="IPR016024">
    <property type="entry name" value="ARM-type_fold"/>
</dbReference>
<evidence type="ECO:0000313" key="1">
    <source>
        <dbReference type="EnsemblMetazoa" id="XP_003250895"/>
    </source>
</evidence>
<dbReference type="Gene3D" id="1.25.10.10">
    <property type="entry name" value="Leucine-rich Repeat Variant"/>
    <property type="match status" value="1"/>
</dbReference>
<dbReference type="AlphaFoldDB" id="A0A7M7GEN1"/>
<evidence type="ECO:0000313" key="3">
    <source>
        <dbReference type="RefSeq" id="XP_003250895.2"/>
    </source>
</evidence>
<reference evidence="3" key="2">
    <citation type="submission" date="2025-04" db="UniProtKB">
        <authorList>
            <consortium name="RefSeq"/>
        </authorList>
    </citation>
    <scope>IDENTIFICATION</scope>
    <source>
        <strain evidence="3">DH4</strain>
        <tissue evidence="3">Whole body</tissue>
    </source>
</reference>